<dbReference type="Proteomes" id="UP000293142">
    <property type="component" value="Unassembled WGS sequence"/>
</dbReference>
<evidence type="ECO:0000313" key="7">
    <source>
        <dbReference type="Proteomes" id="UP000293142"/>
    </source>
</evidence>
<dbReference type="AlphaFoldDB" id="A0A4Q9DTN9"/>
<evidence type="ECO:0000256" key="4">
    <source>
        <dbReference type="ARBA" id="ARBA00023004"/>
    </source>
</evidence>
<accession>A0A4Q9DTN9</accession>
<dbReference type="PANTHER" id="PTHR43498:SF1">
    <property type="entry name" value="COB--COM HETERODISULFIDE REDUCTASE IRON-SULFUR SUBUNIT A"/>
    <property type="match status" value="1"/>
</dbReference>
<sequence>MDSQVLQYTAEIRMVDEYDIVVFGGGPTGCTAAIQAGREGARVALVEKNGMLGGTTTVASVNFPGLFHTRLGRQIIRGIGWEMIEETEARGGARLQDFSIPYEPKQHPKHHIWLNRFIYATVLDDFCLAAGVQLRLHEMPVDIRIDKESGKHIVVLAGKSGLSAVRAGKLIDATGDANVAGMMGYATEQEEHVQPGTLIYHMTGYELGQVDKAELRRLAGEALAAGTLLGTDFCNPREEPPFWRELEGAGGNRNHIAGIDGSTSEGKTQAELKGRAALLRAYKFLRTVPGCENLEIDYVASECGIRETKRVVGERRISGLQYKTGFRWPDAVCYSYYPIDIHQHDNNSIDIRPLEDGIVASVPYGALIPQGSDHLLTAGRCISGDSEAHSAYRVQASSMATGQAAGAAAALAVRQGISVREVDIGELREMLVKHGAIVPD</sequence>
<dbReference type="GO" id="GO:0046872">
    <property type="term" value="F:metal ion binding"/>
    <property type="evidence" value="ECO:0007669"/>
    <property type="project" value="UniProtKB-KW"/>
</dbReference>
<dbReference type="RefSeq" id="WP_131013923.1">
    <property type="nucleotide sequence ID" value="NZ_SIRE01000009.1"/>
</dbReference>
<organism evidence="6 7">
    <name type="scientific">Paenibacillus thalictri</name>
    <dbReference type="NCBI Taxonomy" id="2527873"/>
    <lineage>
        <taxon>Bacteria</taxon>
        <taxon>Bacillati</taxon>
        <taxon>Bacillota</taxon>
        <taxon>Bacilli</taxon>
        <taxon>Bacillales</taxon>
        <taxon>Paenibacillaceae</taxon>
        <taxon>Paenibacillus</taxon>
    </lineage>
</organism>
<dbReference type="InterPro" id="IPR039650">
    <property type="entry name" value="HdrA-like"/>
</dbReference>
<dbReference type="OrthoDB" id="9777740at2"/>
<keyword evidence="2" id="KW-0479">Metal-binding</keyword>
<keyword evidence="5" id="KW-0411">Iron-sulfur</keyword>
<dbReference type="PRINTS" id="PR00411">
    <property type="entry name" value="PNDRDTASEI"/>
</dbReference>
<keyword evidence="7" id="KW-1185">Reference proteome</keyword>
<keyword evidence="3" id="KW-0560">Oxidoreductase</keyword>
<dbReference type="Pfam" id="PF12831">
    <property type="entry name" value="FAD_oxidored"/>
    <property type="match status" value="1"/>
</dbReference>
<proteinExistence type="predicted"/>
<dbReference type="PANTHER" id="PTHR43498">
    <property type="entry name" value="FERREDOXIN:COB-COM HETERODISULFIDE REDUCTASE SUBUNIT A"/>
    <property type="match status" value="1"/>
</dbReference>
<dbReference type="SUPFAM" id="SSF51905">
    <property type="entry name" value="FAD/NAD(P)-binding domain"/>
    <property type="match status" value="1"/>
</dbReference>
<evidence type="ECO:0000256" key="5">
    <source>
        <dbReference type="ARBA" id="ARBA00023014"/>
    </source>
</evidence>
<comment type="caution">
    <text evidence="6">The sequence shown here is derived from an EMBL/GenBank/DDBJ whole genome shotgun (WGS) entry which is preliminary data.</text>
</comment>
<dbReference type="GO" id="GO:0051539">
    <property type="term" value="F:4 iron, 4 sulfur cluster binding"/>
    <property type="evidence" value="ECO:0007669"/>
    <property type="project" value="UniProtKB-KW"/>
</dbReference>
<evidence type="ECO:0000256" key="2">
    <source>
        <dbReference type="ARBA" id="ARBA00022723"/>
    </source>
</evidence>
<evidence type="ECO:0000313" key="6">
    <source>
        <dbReference type="EMBL" id="TBL78567.1"/>
    </source>
</evidence>
<dbReference type="GO" id="GO:0016491">
    <property type="term" value="F:oxidoreductase activity"/>
    <property type="evidence" value="ECO:0007669"/>
    <property type="project" value="UniProtKB-KW"/>
</dbReference>
<name>A0A4Q9DTN9_9BACL</name>
<dbReference type="InterPro" id="IPR036188">
    <property type="entry name" value="FAD/NAD-bd_sf"/>
</dbReference>
<keyword evidence="1" id="KW-0004">4Fe-4S</keyword>
<protein>
    <submittedName>
        <fullName evidence="6">FAD-dependent oxidoreductase</fullName>
    </submittedName>
</protein>
<evidence type="ECO:0000256" key="1">
    <source>
        <dbReference type="ARBA" id="ARBA00022485"/>
    </source>
</evidence>
<dbReference type="EMBL" id="SIRE01000009">
    <property type="protein sequence ID" value="TBL78567.1"/>
    <property type="molecule type" value="Genomic_DNA"/>
</dbReference>
<evidence type="ECO:0000256" key="3">
    <source>
        <dbReference type="ARBA" id="ARBA00023002"/>
    </source>
</evidence>
<dbReference type="Gene3D" id="3.50.50.60">
    <property type="entry name" value="FAD/NAD(P)-binding domain"/>
    <property type="match status" value="1"/>
</dbReference>
<gene>
    <name evidence="6" type="ORF">EYB31_13770</name>
</gene>
<keyword evidence="4" id="KW-0408">Iron</keyword>
<reference evidence="6 7" key="1">
    <citation type="submission" date="2019-02" db="EMBL/GenBank/DDBJ databases">
        <title>Paenibacillus sp. nov., isolated from surface-sterilized tissue of Thalictrum simplex L.</title>
        <authorList>
            <person name="Tuo L."/>
        </authorList>
    </citation>
    <scope>NUCLEOTIDE SEQUENCE [LARGE SCALE GENOMIC DNA]</scope>
    <source>
        <strain evidence="6 7">N2SHLJ1</strain>
    </source>
</reference>